<name>D6Y2Z5_THEBD</name>
<dbReference type="Gene3D" id="3.40.50.1240">
    <property type="entry name" value="Phosphoglycerate mutase-like"/>
    <property type="match status" value="1"/>
</dbReference>
<dbReference type="Proteomes" id="UP000006640">
    <property type="component" value="Chromosome"/>
</dbReference>
<gene>
    <name evidence="1" type="ordered locus">Tbis_0224</name>
</gene>
<dbReference type="HOGENOM" id="CLU_084603_2_1_11"/>
<dbReference type="SMART" id="SM00855">
    <property type="entry name" value="PGAM"/>
    <property type="match status" value="1"/>
</dbReference>
<protein>
    <submittedName>
        <fullName evidence="1">Putative phosphohistidine phosphatase, SixA</fullName>
    </submittedName>
</protein>
<dbReference type="CDD" id="cd07067">
    <property type="entry name" value="HP_PGM_like"/>
    <property type="match status" value="1"/>
</dbReference>
<dbReference type="SUPFAM" id="SSF53254">
    <property type="entry name" value="Phosphoglycerate mutase-like"/>
    <property type="match status" value="1"/>
</dbReference>
<organism evidence="1 2">
    <name type="scientific">Thermobispora bispora (strain ATCC 19993 / DSM 43833 / CBS 139.67 / JCM 10125 / KCTC 9307 / NBRC 14880 / R51)</name>
    <dbReference type="NCBI Taxonomy" id="469371"/>
    <lineage>
        <taxon>Bacteria</taxon>
        <taxon>Bacillati</taxon>
        <taxon>Actinomycetota</taxon>
        <taxon>Actinomycetes</taxon>
        <taxon>Streptosporangiales</taxon>
        <taxon>Streptosporangiaceae</taxon>
        <taxon>Thermobispora</taxon>
    </lineage>
</organism>
<dbReference type="EMBL" id="CP001874">
    <property type="protein sequence ID" value="ADG86956.1"/>
    <property type="molecule type" value="Genomic_DNA"/>
</dbReference>
<dbReference type="STRING" id="469371.Tbis_0224"/>
<sequence length="154" mass="16339">MTRLIVIRHAEAAGVLGLPDRERPLTAAGESAARAAGAQIRPLKPELVLCSPAVRARRTAELLGLDAPIEIEPVIYHGDSDDLIDLLCRTDQGIGTLALVGHNPAVSRLVWELTGRECDAFPPGGYAVIDLNGSWAEAGPGRGTLVSFHRPHQG</sequence>
<dbReference type="AlphaFoldDB" id="D6Y2Z5"/>
<dbReference type="InterPro" id="IPR013078">
    <property type="entry name" value="His_Pase_superF_clade-1"/>
</dbReference>
<keyword evidence="2" id="KW-1185">Reference proteome</keyword>
<reference evidence="1 2" key="1">
    <citation type="submission" date="2010-01" db="EMBL/GenBank/DDBJ databases">
        <title>The complete genome of Thermobispora bispora DSM 43833.</title>
        <authorList>
            <consortium name="US DOE Joint Genome Institute (JGI-PGF)"/>
            <person name="Lucas S."/>
            <person name="Copeland A."/>
            <person name="Lapidus A."/>
            <person name="Glavina del Rio T."/>
            <person name="Dalin E."/>
            <person name="Tice H."/>
            <person name="Bruce D."/>
            <person name="Goodwin L."/>
            <person name="Pitluck S."/>
            <person name="Kyrpides N."/>
            <person name="Mavromatis K."/>
            <person name="Ivanova N."/>
            <person name="Mikhailova N."/>
            <person name="Chertkov O."/>
            <person name="Brettin T."/>
            <person name="Detter J.C."/>
            <person name="Han C."/>
            <person name="Larimer F."/>
            <person name="Land M."/>
            <person name="Hauser L."/>
            <person name="Markowitz V."/>
            <person name="Cheng J.-F."/>
            <person name="Hugenholtz P."/>
            <person name="Woyke T."/>
            <person name="Wu D."/>
            <person name="Jando M."/>
            <person name="Schneider S."/>
            <person name="Klenk H.-P."/>
            <person name="Eisen J.A."/>
        </authorList>
    </citation>
    <scope>NUCLEOTIDE SEQUENCE [LARGE SCALE GENOMIC DNA]</scope>
    <source>
        <strain evidence="2">ATCC 19993 / DSM 43833 / CBS 139.67 / JCM 10125 / KCTC 9307 / NBRC 14880 / R51</strain>
    </source>
</reference>
<evidence type="ECO:0000313" key="2">
    <source>
        <dbReference type="Proteomes" id="UP000006640"/>
    </source>
</evidence>
<evidence type="ECO:0000313" key="1">
    <source>
        <dbReference type="EMBL" id="ADG86956.1"/>
    </source>
</evidence>
<dbReference type="Pfam" id="PF00300">
    <property type="entry name" value="His_Phos_1"/>
    <property type="match status" value="1"/>
</dbReference>
<dbReference type="eggNOG" id="COG2062">
    <property type="taxonomic scope" value="Bacteria"/>
</dbReference>
<dbReference type="RefSeq" id="WP_013130489.1">
    <property type="nucleotide sequence ID" value="NC_014165.1"/>
</dbReference>
<accession>D6Y2Z5</accession>
<dbReference type="KEGG" id="tbi:Tbis_0224"/>
<dbReference type="InterPro" id="IPR029033">
    <property type="entry name" value="His_PPase_superfam"/>
</dbReference>
<proteinExistence type="predicted"/>